<dbReference type="InterPro" id="IPR018713">
    <property type="entry name" value="MPAB/Lcp_cat_dom"/>
</dbReference>
<evidence type="ECO:0000259" key="2">
    <source>
        <dbReference type="Pfam" id="PF09995"/>
    </source>
</evidence>
<evidence type="ECO:0000256" key="1">
    <source>
        <dbReference type="SAM" id="MobiDB-lite"/>
    </source>
</evidence>
<evidence type="ECO:0000313" key="4">
    <source>
        <dbReference type="Proteomes" id="UP000011731"/>
    </source>
</evidence>
<protein>
    <recommendedName>
        <fullName evidence="2">ER-bound oxygenase mpaB/mpaB'/Rubber oxygenase catalytic domain-containing protein</fullName>
    </recommendedName>
</protein>
<dbReference type="GO" id="GO:0016491">
    <property type="term" value="F:oxidoreductase activity"/>
    <property type="evidence" value="ECO:0007669"/>
    <property type="project" value="InterPro"/>
</dbReference>
<dbReference type="AlphaFoldDB" id="M3A157"/>
<dbReference type="Proteomes" id="UP000011731">
    <property type="component" value="Unassembled WGS sequence"/>
</dbReference>
<dbReference type="Pfam" id="PF09995">
    <property type="entry name" value="MPAB_Lcp_cat"/>
    <property type="match status" value="1"/>
</dbReference>
<dbReference type="PANTHER" id="PTHR36124:SF1">
    <property type="entry name" value="ER-BOUND OXYGENASE MPAB_MPAB'_RUBBER OXYGENASE CATALYTIC DOMAIN-CONTAINING PROTEIN"/>
    <property type="match status" value="1"/>
</dbReference>
<sequence length="336" mass="38860">MDAPHPARAVTAMTSTSPDRTRERTRGASVVAHPDARTEKAATFPAPNQDPHAGFGRFGWLKVIEGLDPVTHHQDILRITAGYEFPWDYQRSLEFALFRTYCVPSISALLARTGEFEHRPQKRYDDTAILMSELVEHGYDSDRGRESLRNVNRMHGRYSIDNDDMLYVLSTFVYDPIDWIDRYGWRRLHPHERLASFHFYRQVGIRMGIKNIPESYQDFQRFKLDYEDEHFTYSDDNHRIGTYTLRLFQSWYPKVLAPAVATAVYSLIDERMATAFGFPQGSPRVRAVAEAALRARSAVVRRLPKRRTSMAASNPSNRTYPGYPEGYRPRDLGVEY</sequence>
<organism evidence="3 4">
    <name type="scientific">Rhodococcus ruber BKS 20-38</name>
    <dbReference type="NCBI Taxonomy" id="1278076"/>
    <lineage>
        <taxon>Bacteria</taxon>
        <taxon>Bacillati</taxon>
        <taxon>Actinomycetota</taxon>
        <taxon>Actinomycetes</taxon>
        <taxon>Mycobacteriales</taxon>
        <taxon>Nocardiaceae</taxon>
        <taxon>Rhodococcus</taxon>
    </lineage>
</organism>
<proteinExistence type="predicted"/>
<name>M3A157_9NOCA</name>
<evidence type="ECO:0000313" key="3">
    <source>
        <dbReference type="EMBL" id="EME66279.1"/>
    </source>
</evidence>
<comment type="caution">
    <text evidence="3">The sequence shown here is derived from an EMBL/GenBank/DDBJ whole genome shotgun (WGS) entry which is preliminary data.</text>
</comment>
<gene>
    <name evidence="3" type="ORF">G352_06369</name>
</gene>
<reference evidence="3 4" key="1">
    <citation type="journal article" date="2013" name="Genome Announc.">
        <title>Draft Genome Sequence of Rhodococcus ruber Strain BKS 20-38.</title>
        <authorList>
            <person name="Bala M."/>
            <person name="Kumar S."/>
            <person name="Raghava G.P."/>
            <person name="Mayilraj S."/>
        </authorList>
    </citation>
    <scope>NUCLEOTIDE SEQUENCE [LARGE SCALE GENOMIC DNA]</scope>
    <source>
        <strain evidence="3 4">BKS 20-38</strain>
    </source>
</reference>
<feature type="compositionally biased region" description="Polar residues" evidence="1">
    <location>
        <begin position="310"/>
        <end position="319"/>
    </location>
</feature>
<feature type="domain" description="ER-bound oxygenase mpaB/mpaB'/Rubber oxygenase catalytic" evidence="2">
    <location>
        <begin position="107"/>
        <end position="294"/>
    </location>
</feature>
<feature type="region of interest" description="Disordered" evidence="1">
    <location>
        <begin position="306"/>
        <end position="336"/>
    </location>
</feature>
<accession>M3A157</accession>
<feature type="compositionally biased region" description="Basic and acidic residues" evidence="1">
    <location>
        <begin position="327"/>
        <end position="336"/>
    </location>
</feature>
<dbReference type="PANTHER" id="PTHR36124">
    <property type="match status" value="1"/>
</dbReference>
<feature type="region of interest" description="Disordered" evidence="1">
    <location>
        <begin position="1"/>
        <end position="30"/>
    </location>
</feature>
<dbReference type="PATRIC" id="fig|1278076.4.peg.1326"/>
<dbReference type="EMBL" id="AOEX01000025">
    <property type="protein sequence ID" value="EME66279.1"/>
    <property type="molecule type" value="Genomic_DNA"/>
</dbReference>
<dbReference type="InterPro" id="IPR046366">
    <property type="entry name" value="MPAB"/>
</dbReference>
<keyword evidence="4" id="KW-1185">Reference proteome</keyword>